<accession>A0AAV5VBC9</accession>
<keyword evidence="1" id="KW-0812">Transmembrane</keyword>
<reference evidence="2" key="1">
    <citation type="submission" date="2023-10" db="EMBL/GenBank/DDBJ databases">
        <title>Genome assembly of Pristionchus species.</title>
        <authorList>
            <person name="Yoshida K."/>
            <person name="Sommer R.J."/>
        </authorList>
    </citation>
    <scope>NUCLEOTIDE SEQUENCE</scope>
    <source>
        <strain evidence="2">RS5133</strain>
    </source>
</reference>
<keyword evidence="3" id="KW-1185">Reference proteome</keyword>
<evidence type="ECO:0000256" key="1">
    <source>
        <dbReference type="SAM" id="Phobius"/>
    </source>
</evidence>
<proteinExistence type="predicted"/>
<feature type="transmembrane region" description="Helical" evidence="1">
    <location>
        <begin position="64"/>
        <end position="90"/>
    </location>
</feature>
<gene>
    <name evidence="2" type="ORF">PFISCL1PPCAC_8278</name>
</gene>
<evidence type="ECO:0000313" key="2">
    <source>
        <dbReference type="EMBL" id="GMT16981.1"/>
    </source>
</evidence>
<evidence type="ECO:0008006" key="4">
    <source>
        <dbReference type="Google" id="ProtNLM"/>
    </source>
</evidence>
<sequence>MQPSRACNPCRVIANPICVVTSWMVVAVSTFWAEVSSTTQQRVIGSSLLILEMQQGRVWNRCRIVANTICVASAWVIVASSITLVAHYLLHRKVIDDFTMKEEKRGDDDHLRLTPFRSFITSEALFSLCHFPVTFLRNV</sequence>
<protein>
    <recommendedName>
        <fullName evidence="4">G protein-coupled receptor</fullName>
    </recommendedName>
</protein>
<name>A0AAV5VBC9_9BILA</name>
<dbReference type="EMBL" id="BTSY01000002">
    <property type="protein sequence ID" value="GMT16981.1"/>
    <property type="molecule type" value="Genomic_DNA"/>
</dbReference>
<evidence type="ECO:0000313" key="3">
    <source>
        <dbReference type="Proteomes" id="UP001432322"/>
    </source>
</evidence>
<keyword evidence="1" id="KW-0472">Membrane</keyword>
<comment type="caution">
    <text evidence="2">The sequence shown here is derived from an EMBL/GenBank/DDBJ whole genome shotgun (WGS) entry which is preliminary data.</text>
</comment>
<feature type="transmembrane region" description="Helical" evidence="1">
    <location>
        <begin position="12"/>
        <end position="33"/>
    </location>
</feature>
<organism evidence="2 3">
    <name type="scientific">Pristionchus fissidentatus</name>
    <dbReference type="NCBI Taxonomy" id="1538716"/>
    <lineage>
        <taxon>Eukaryota</taxon>
        <taxon>Metazoa</taxon>
        <taxon>Ecdysozoa</taxon>
        <taxon>Nematoda</taxon>
        <taxon>Chromadorea</taxon>
        <taxon>Rhabditida</taxon>
        <taxon>Rhabditina</taxon>
        <taxon>Diplogasteromorpha</taxon>
        <taxon>Diplogasteroidea</taxon>
        <taxon>Neodiplogasteridae</taxon>
        <taxon>Pristionchus</taxon>
    </lineage>
</organism>
<keyword evidence="1" id="KW-1133">Transmembrane helix</keyword>
<dbReference type="Proteomes" id="UP001432322">
    <property type="component" value="Unassembled WGS sequence"/>
</dbReference>
<dbReference type="AlphaFoldDB" id="A0AAV5VBC9"/>